<dbReference type="GO" id="GO:0016020">
    <property type="term" value="C:membrane"/>
    <property type="evidence" value="ECO:0007669"/>
    <property type="project" value="GOC"/>
</dbReference>
<keyword evidence="4" id="KW-1185">Reference proteome</keyword>
<dbReference type="STRING" id="391626.OAN307_c21550"/>
<feature type="transmembrane region" description="Helical" evidence="1">
    <location>
        <begin position="87"/>
        <end position="106"/>
    </location>
</feature>
<dbReference type="KEGG" id="oat:OAN307_c21550"/>
<evidence type="ECO:0000259" key="2">
    <source>
        <dbReference type="Pfam" id="PF00487"/>
    </source>
</evidence>
<dbReference type="PANTHER" id="PTHR12879">
    <property type="entry name" value="SPHINGOLIPID DELTA 4 DESATURASE/C-4 HYDROXYLASE PROTEIN DES2"/>
    <property type="match status" value="1"/>
</dbReference>
<reference evidence="3 4" key="1">
    <citation type="journal article" date="2013" name="PLoS ONE">
        <title>Poles Apart: Arctic and Antarctic Octadecabacter strains Share High Genome Plasticity and a New Type of Xanthorhodopsin.</title>
        <authorList>
            <person name="Vollmers J."/>
            <person name="Voget S."/>
            <person name="Dietrich S."/>
            <person name="Gollnow K."/>
            <person name="Smits M."/>
            <person name="Meyer K."/>
            <person name="Brinkhoff T."/>
            <person name="Simon M."/>
            <person name="Daniel R."/>
        </authorList>
    </citation>
    <scope>NUCLEOTIDE SEQUENCE [LARGE SCALE GENOMIC DNA]</scope>
    <source>
        <strain evidence="3 4">307</strain>
    </source>
</reference>
<gene>
    <name evidence="3" type="ORF">OAN307_c21550</name>
</gene>
<sequence length="297" mass="33432">MPEPSQVMALLSPQSRADLTTLSDRAGLVHLAKHASIIVVLMGYVAAGLPLWWAAILPLGIALVFLFTLQHECTHQTPFKSIWLNELSGHICAILILQPFLWFRVFHMAHHRHTNDPAKDPELAGDAKPENWAAFAWHLGTLGYWATKLGTLWDNACGSFDQTYVSPRAHARLRTESRLLIALYTAATLFTLTVSPILIWIWILPLTLGFPVLRLYLLAEHGRCPQVANMFENSRTTLTNRMVKLLTWNMPYHAEHHAYPNVPFHKLPDAHAVAARHLTDITNGYVAFTKAYTAPLK</sequence>
<dbReference type="InterPro" id="IPR005804">
    <property type="entry name" value="FA_desaturase_dom"/>
</dbReference>
<feature type="transmembrane region" description="Helical" evidence="1">
    <location>
        <begin position="37"/>
        <end position="67"/>
    </location>
</feature>
<accession>M9R6D8</accession>
<evidence type="ECO:0000313" key="3">
    <source>
        <dbReference type="EMBL" id="AGI67787.1"/>
    </source>
</evidence>
<dbReference type="GO" id="GO:0046513">
    <property type="term" value="P:ceramide biosynthetic process"/>
    <property type="evidence" value="ECO:0007669"/>
    <property type="project" value="TreeGrafter"/>
</dbReference>
<dbReference type="EMBL" id="CP003740">
    <property type="protein sequence ID" value="AGI67787.1"/>
    <property type="molecule type" value="Genomic_DNA"/>
</dbReference>
<keyword evidence="1" id="KW-0472">Membrane</keyword>
<protein>
    <recommendedName>
        <fullName evidence="2">Fatty acid desaturase domain-containing protein</fullName>
    </recommendedName>
</protein>
<dbReference type="AlphaFoldDB" id="M9R6D8"/>
<proteinExistence type="predicted"/>
<evidence type="ECO:0000256" key="1">
    <source>
        <dbReference type="SAM" id="Phobius"/>
    </source>
</evidence>
<name>M9R6D8_9RHOB</name>
<dbReference type="eggNOG" id="COG3239">
    <property type="taxonomic scope" value="Bacteria"/>
</dbReference>
<dbReference type="GO" id="GO:0042284">
    <property type="term" value="F:sphingolipid delta-4 desaturase activity"/>
    <property type="evidence" value="ECO:0007669"/>
    <property type="project" value="TreeGrafter"/>
</dbReference>
<organism evidence="3 4">
    <name type="scientific">Octadecabacter antarcticus 307</name>
    <dbReference type="NCBI Taxonomy" id="391626"/>
    <lineage>
        <taxon>Bacteria</taxon>
        <taxon>Pseudomonadati</taxon>
        <taxon>Pseudomonadota</taxon>
        <taxon>Alphaproteobacteria</taxon>
        <taxon>Rhodobacterales</taxon>
        <taxon>Roseobacteraceae</taxon>
        <taxon>Octadecabacter</taxon>
    </lineage>
</organism>
<dbReference type="Pfam" id="PF00487">
    <property type="entry name" value="FA_desaturase"/>
    <property type="match status" value="1"/>
</dbReference>
<dbReference type="PANTHER" id="PTHR12879:SF8">
    <property type="entry name" value="SPHINGOLIPID DELTA(4)-DESATURASE DES1"/>
    <property type="match status" value="1"/>
</dbReference>
<evidence type="ECO:0000313" key="4">
    <source>
        <dbReference type="Proteomes" id="UP000005307"/>
    </source>
</evidence>
<keyword evidence="1" id="KW-0812">Transmembrane</keyword>
<dbReference type="Proteomes" id="UP000005307">
    <property type="component" value="Chromosome"/>
</dbReference>
<dbReference type="HOGENOM" id="CLU_052920_1_0_5"/>
<dbReference type="OrthoDB" id="9792534at2"/>
<keyword evidence="1" id="KW-1133">Transmembrane helix</keyword>
<feature type="transmembrane region" description="Helical" evidence="1">
    <location>
        <begin position="179"/>
        <end position="203"/>
    </location>
</feature>
<feature type="domain" description="Fatty acid desaturase" evidence="2">
    <location>
        <begin position="51"/>
        <end position="276"/>
    </location>
</feature>